<keyword evidence="2" id="KW-0812">Transmembrane</keyword>
<dbReference type="AlphaFoldDB" id="A0A517QRR1"/>
<dbReference type="RefSeq" id="WP_197441768.1">
    <property type="nucleotide sequence ID" value="NZ_CP036267.1"/>
</dbReference>
<keyword evidence="2" id="KW-1133">Transmembrane helix</keyword>
<dbReference type="KEGG" id="tpol:Mal48_35730"/>
<feature type="coiled-coil region" evidence="1">
    <location>
        <begin position="655"/>
        <end position="696"/>
    </location>
</feature>
<evidence type="ECO:0000256" key="1">
    <source>
        <dbReference type="SAM" id="Coils"/>
    </source>
</evidence>
<evidence type="ECO:0000313" key="3">
    <source>
        <dbReference type="EMBL" id="QDT34313.1"/>
    </source>
</evidence>
<dbReference type="Proteomes" id="UP000315724">
    <property type="component" value="Chromosome"/>
</dbReference>
<proteinExistence type="predicted"/>
<sequence length="1248" mass="132929">MSLANISLANFGAVVNQWRQYFVFSVCLLGLPAISVAQLPQTRLYAVSPPGGQIGQDFDVVVTSGADLDELSEMVFSNPKITAKQKTVKNVPVKNTFVVHVPKDVAPGVYEVRCGGLFGFSNPRRFAIDNSPVALDPADNNSAEKAAPVELGQTVNGRLESGNDIDWFRVSAKKGQRITFDVWAERLDSRMKPVIAIFDGTGRRRLKWSQNPVSGDPVLVFDVPSDGEYCIQLRDITYRNGADYFYRLQVHTNPYIEYVWPPVGTAGTKASMTLFGYNLPGGQKNGERLNQIELESLAVEIDIPAQPDLLKTECRIRPLSGGIDGFSYRHTVDGKVSNPVFIGITDQSVVAEVEPNDDAKQAQSVTVPVEIGGQFKEVGDSDSYRFTAKAGEVYYVEVKAERLDTAADPYFVVNQITPGADGAEQVKRLTAQDDVATNLSANIFDTITDDPVYRLQIPTDGMYEVIVRDRYWESRGDPSLRYSLAIRKETPDFRVVAIPSAPTPGQTWPTGIRRGDQFPISVLVFRQDGFKGPVEVYAENLPKGFTCPAVVVGPGVTSSTLIVTSATDVQPGIQHLQLRARAKIEDPALVRSVATATTAVTNASKPIADLKKKATEATEKVKAPEAAYNAALKASEAAPDDASLKEKADAAKKILDQAVAQRDAATTALTNAQNALNTAQANLEAATKSLQTSTANVVHPVRAGTIVWSNAANIPAISRITETMAVTILDEPAPFQVRSNAHRFTVNQGRQILLPVKLEKRSGFDNKVTLTTKELPKASNIDFPNSAFEKGEAEKTLRMFVKENTPPGIYTIWMQTQGQVGYRRNPAKAEDLKKANEAAKAKAATAKQAEAAATQAKTAATTAFTQAQQKLTASQTAVKTAEAAVTTAQQAVEKLKADFAALTTKLNEQKAVEAKLTAEIAIATKAQEAQKAELAVAEKSLAEVQTTLNQANELAAAAQQKAAELTKQVAAQPDNAELKTQLDATNAEVVAQKKAVEAAIAAVQGKTTARDTVKKKLDATTAQLNQSQQQLTAAKTALDASTKAAATAEAQAKAAAQTVLAKQAEVKAAQTAATQAYAALKAATKAKTDAEAAEVAAQALAKSTEAARVAAEKAFTAADTAAKPKNINFTPPTTPIVVEVLPSPAKLAATVPNGGKVKKGEAMEVTVKVTRQNGFTGPVTLALESPAGVNGLAATPVVVPAGQAEGKIVIQTTGEAPDGKVENLVVRAGMDFNGRAEVDSPVVLEVTK</sequence>
<keyword evidence="4" id="KW-1185">Reference proteome</keyword>
<keyword evidence="1" id="KW-0175">Coiled coil</keyword>
<name>A0A517QRR1_9PLAN</name>
<accession>A0A517QRR1</accession>
<evidence type="ECO:0000256" key="2">
    <source>
        <dbReference type="SAM" id="Phobius"/>
    </source>
</evidence>
<evidence type="ECO:0000313" key="4">
    <source>
        <dbReference type="Proteomes" id="UP000315724"/>
    </source>
</evidence>
<reference evidence="3 4" key="1">
    <citation type="submission" date="2019-02" db="EMBL/GenBank/DDBJ databases">
        <title>Deep-cultivation of Planctomycetes and their phenomic and genomic characterization uncovers novel biology.</title>
        <authorList>
            <person name="Wiegand S."/>
            <person name="Jogler M."/>
            <person name="Boedeker C."/>
            <person name="Pinto D."/>
            <person name="Vollmers J."/>
            <person name="Rivas-Marin E."/>
            <person name="Kohn T."/>
            <person name="Peeters S.H."/>
            <person name="Heuer A."/>
            <person name="Rast P."/>
            <person name="Oberbeckmann S."/>
            <person name="Bunk B."/>
            <person name="Jeske O."/>
            <person name="Meyerdierks A."/>
            <person name="Storesund J.E."/>
            <person name="Kallscheuer N."/>
            <person name="Luecker S."/>
            <person name="Lage O.M."/>
            <person name="Pohl T."/>
            <person name="Merkel B.J."/>
            <person name="Hornburger P."/>
            <person name="Mueller R.-W."/>
            <person name="Bruemmer F."/>
            <person name="Labrenz M."/>
            <person name="Spormann A.M."/>
            <person name="Op den Camp H."/>
            <person name="Overmann J."/>
            <person name="Amann R."/>
            <person name="Jetten M.S.M."/>
            <person name="Mascher T."/>
            <person name="Medema M.H."/>
            <person name="Devos D.P."/>
            <person name="Kaster A.-K."/>
            <person name="Ovreas L."/>
            <person name="Rohde M."/>
            <person name="Galperin M.Y."/>
            <person name="Jogler C."/>
        </authorList>
    </citation>
    <scope>NUCLEOTIDE SEQUENCE [LARGE SCALE GENOMIC DNA]</scope>
    <source>
        <strain evidence="3 4">Mal48</strain>
    </source>
</reference>
<dbReference type="Gene3D" id="2.60.120.380">
    <property type="match status" value="2"/>
</dbReference>
<gene>
    <name evidence="3" type="ORF">Mal48_35730</name>
</gene>
<organism evidence="3 4">
    <name type="scientific">Thalassoglobus polymorphus</name>
    <dbReference type="NCBI Taxonomy" id="2527994"/>
    <lineage>
        <taxon>Bacteria</taxon>
        <taxon>Pseudomonadati</taxon>
        <taxon>Planctomycetota</taxon>
        <taxon>Planctomycetia</taxon>
        <taxon>Planctomycetales</taxon>
        <taxon>Planctomycetaceae</taxon>
        <taxon>Thalassoglobus</taxon>
    </lineage>
</organism>
<protein>
    <recommendedName>
        <fullName evidence="5">Peptidase C-terminal archaeal/bacterial domain-containing protein</fullName>
    </recommendedName>
</protein>
<dbReference type="EMBL" id="CP036267">
    <property type="protein sequence ID" value="QDT34313.1"/>
    <property type="molecule type" value="Genomic_DNA"/>
</dbReference>
<feature type="coiled-coil region" evidence="1">
    <location>
        <begin position="878"/>
        <end position="1037"/>
    </location>
</feature>
<feature type="transmembrane region" description="Helical" evidence="2">
    <location>
        <begin position="21"/>
        <end position="39"/>
    </location>
</feature>
<evidence type="ECO:0008006" key="5">
    <source>
        <dbReference type="Google" id="ProtNLM"/>
    </source>
</evidence>
<keyword evidence="2" id="KW-0472">Membrane</keyword>